<evidence type="ECO:0000256" key="5">
    <source>
        <dbReference type="ARBA" id="ARBA00022989"/>
    </source>
</evidence>
<evidence type="ECO:0000256" key="4">
    <source>
        <dbReference type="ARBA" id="ARBA00022692"/>
    </source>
</evidence>
<evidence type="ECO:0000256" key="1">
    <source>
        <dbReference type="ARBA" id="ARBA00004651"/>
    </source>
</evidence>
<dbReference type="PANTHER" id="PTHR43266">
    <property type="entry name" value="MACROLIDE-EFFLUX PROTEIN"/>
    <property type="match status" value="1"/>
</dbReference>
<evidence type="ECO:0000256" key="3">
    <source>
        <dbReference type="ARBA" id="ARBA00022475"/>
    </source>
</evidence>
<feature type="transmembrane region" description="Helical" evidence="7">
    <location>
        <begin position="136"/>
        <end position="165"/>
    </location>
</feature>
<name>A0A412G0N7_9FIRM</name>
<feature type="transmembrane region" description="Helical" evidence="7">
    <location>
        <begin position="318"/>
        <end position="336"/>
    </location>
</feature>
<dbReference type="InterPro" id="IPR036259">
    <property type="entry name" value="MFS_trans_sf"/>
</dbReference>
<keyword evidence="6 7" id="KW-0472">Membrane</keyword>
<dbReference type="RefSeq" id="WP_117894994.1">
    <property type="nucleotide sequence ID" value="NZ_CABJCV010000010.1"/>
</dbReference>
<dbReference type="Pfam" id="PF07690">
    <property type="entry name" value="MFS_1"/>
    <property type="match status" value="1"/>
</dbReference>
<keyword evidence="2" id="KW-0813">Transport</keyword>
<gene>
    <name evidence="8" type="ORF">DWY25_09245</name>
</gene>
<feature type="transmembrane region" description="Helical" evidence="7">
    <location>
        <begin position="257"/>
        <end position="276"/>
    </location>
</feature>
<feature type="transmembrane region" description="Helical" evidence="7">
    <location>
        <begin position="77"/>
        <end position="98"/>
    </location>
</feature>
<sequence length="444" mass="48342">MRKKATKVKMPQALMDEAIKEAPENGKRQERMEENEKPLLRNRSYLLLLQGNLFSGFGDVLFSIAAGIWVYKQTGSTMMMSVMSSISMAVSVLITPFLGPIVDRRSKKRMMVLMDFIRGVTLVLAGMWFWGRPLSVPVLILCAAAMALCNALFNPAATAAFTLVVSRSQFMKAQSWNTGLFMVINLTGKGICSLLALMCGPATLLIVNGVLYWASSLSECFITLRPTEVPASASSSFFNDFKEGLQITFGNPFLRDLLLLLLAWNVLVSGLSSVTLPFLQQKGLIDEFYSLYLTFGSVGAVAGTFIPGMLPKPLRDKLCSLLPMILGILASFITALSRNPALVCVSYLIANLLNSIGNIIVSSAMILGCEEQMRGRLVALETSIMTAGRLISTLAFGFFGESLALGLLSAIGQGICLILYLPFVRNRRLNQFLKEGISTESGAS</sequence>
<feature type="transmembrane region" description="Helical" evidence="7">
    <location>
        <begin position="405"/>
        <end position="424"/>
    </location>
</feature>
<comment type="caution">
    <text evidence="8">The sequence shown here is derived from an EMBL/GenBank/DDBJ whole genome shotgun (WGS) entry which is preliminary data.</text>
</comment>
<dbReference type="PANTHER" id="PTHR43266:SF2">
    <property type="entry name" value="MAJOR FACILITATOR SUPERFAMILY (MFS) PROFILE DOMAIN-CONTAINING PROTEIN"/>
    <property type="match status" value="1"/>
</dbReference>
<comment type="subcellular location">
    <subcellularLocation>
        <location evidence="1">Cell membrane</location>
        <topology evidence="1">Multi-pass membrane protein</topology>
    </subcellularLocation>
</comment>
<protein>
    <submittedName>
        <fullName evidence="8">MFS transporter</fullName>
    </submittedName>
</protein>
<reference evidence="8 9" key="1">
    <citation type="submission" date="2018-08" db="EMBL/GenBank/DDBJ databases">
        <title>A genome reference for cultivated species of the human gut microbiota.</title>
        <authorList>
            <person name="Zou Y."/>
            <person name="Xue W."/>
            <person name="Luo G."/>
        </authorList>
    </citation>
    <scope>NUCLEOTIDE SEQUENCE [LARGE SCALE GENOMIC DNA]</scope>
    <source>
        <strain evidence="8 9">AF24-29</strain>
    </source>
</reference>
<dbReference type="GO" id="GO:0005886">
    <property type="term" value="C:plasma membrane"/>
    <property type="evidence" value="ECO:0007669"/>
    <property type="project" value="UniProtKB-SubCell"/>
</dbReference>
<evidence type="ECO:0000256" key="6">
    <source>
        <dbReference type="ARBA" id="ARBA00023136"/>
    </source>
</evidence>
<proteinExistence type="predicted"/>
<evidence type="ECO:0000256" key="7">
    <source>
        <dbReference type="SAM" id="Phobius"/>
    </source>
</evidence>
<dbReference type="Gene3D" id="1.20.1250.20">
    <property type="entry name" value="MFS general substrate transporter like domains"/>
    <property type="match status" value="1"/>
</dbReference>
<keyword evidence="4 7" id="KW-0812">Transmembrane</keyword>
<keyword evidence="3" id="KW-1003">Cell membrane</keyword>
<evidence type="ECO:0000313" key="9">
    <source>
        <dbReference type="Proteomes" id="UP000284178"/>
    </source>
</evidence>
<dbReference type="AlphaFoldDB" id="A0A412G0N7"/>
<keyword evidence="5 7" id="KW-1133">Transmembrane helix</keyword>
<organism evidence="8 9">
    <name type="scientific">Holdemania filiformis</name>
    <dbReference type="NCBI Taxonomy" id="61171"/>
    <lineage>
        <taxon>Bacteria</taxon>
        <taxon>Bacillati</taxon>
        <taxon>Bacillota</taxon>
        <taxon>Erysipelotrichia</taxon>
        <taxon>Erysipelotrichales</taxon>
        <taxon>Erysipelotrichaceae</taxon>
        <taxon>Holdemania</taxon>
    </lineage>
</organism>
<keyword evidence="9" id="KW-1185">Reference proteome</keyword>
<dbReference type="GeneID" id="83015585"/>
<dbReference type="EMBL" id="QRUP01000010">
    <property type="protein sequence ID" value="RGR73987.1"/>
    <property type="molecule type" value="Genomic_DNA"/>
</dbReference>
<evidence type="ECO:0000256" key="2">
    <source>
        <dbReference type="ARBA" id="ARBA00022448"/>
    </source>
</evidence>
<feature type="transmembrane region" description="Helical" evidence="7">
    <location>
        <begin position="45"/>
        <end position="71"/>
    </location>
</feature>
<dbReference type="CDD" id="cd06173">
    <property type="entry name" value="MFS_MefA_like"/>
    <property type="match status" value="1"/>
</dbReference>
<dbReference type="InterPro" id="IPR011701">
    <property type="entry name" value="MFS"/>
</dbReference>
<evidence type="ECO:0000313" key="8">
    <source>
        <dbReference type="EMBL" id="RGR73987.1"/>
    </source>
</evidence>
<feature type="transmembrane region" description="Helical" evidence="7">
    <location>
        <begin position="110"/>
        <end position="130"/>
    </location>
</feature>
<feature type="transmembrane region" description="Helical" evidence="7">
    <location>
        <begin position="348"/>
        <end position="367"/>
    </location>
</feature>
<accession>A0A412G0N7</accession>
<dbReference type="SUPFAM" id="SSF103473">
    <property type="entry name" value="MFS general substrate transporter"/>
    <property type="match status" value="1"/>
</dbReference>
<dbReference type="GO" id="GO:0022857">
    <property type="term" value="F:transmembrane transporter activity"/>
    <property type="evidence" value="ECO:0007669"/>
    <property type="project" value="InterPro"/>
</dbReference>
<feature type="transmembrane region" description="Helical" evidence="7">
    <location>
        <begin position="288"/>
        <end position="306"/>
    </location>
</feature>
<dbReference type="Proteomes" id="UP000284178">
    <property type="component" value="Unassembled WGS sequence"/>
</dbReference>